<evidence type="ECO:0000313" key="1">
    <source>
        <dbReference type="EMBL" id="KAF6146877.1"/>
    </source>
</evidence>
<accession>A0A7J7LWA7</accession>
<dbReference type="Proteomes" id="UP000541444">
    <property type="component" value="Unassembled WGS sequence"/>
</dbReference>
<dbReference type="EMBL" id="JACGCM010001954">
    <property type="protein sequence ID" value="KAF6146877.1"/>
    <property type="molecule type" value="Genomic_DNA"/>
</dbReference>
<gene>
    <name evidence="1" type="ORF">GIB67_018530</name>
</gene>
<keyword evidence="2" id="KW-1185">Reference proteome</keyword>
<evidence type="ECO:0000313" key="2">
    <source>
        <dbReference type="Proteomes" id="UP000541444"/>
    </source>
</evidence>
<proteinExistence type="predicted"/>
<organism evidence="1 2">
    <name type="scientific">Kingdonia uniflora</name>
    <dbReference type="NCBI Taxonomy" id="39325"/>
    <lineage>
        <taxon>Eukaryota</taxon>
        <taxon>Viridiplantae</taxon>
        <taxon>Streptophyta</taxon>
        <taxon>Embryophyta</taxon>
        <taxon>Tracheophyta</taxon>
        <taxon>Spermatophyta</taxon>
        <taxon>Magnoliopsida</taxon>
        <taxon>Ranunculales</taxon>
        <taxon>Circaeasteraceae</taxon>
        <taxon>Kingdonia</taxon>
    </lineage>
</organism>
<dbReference type="AlphaFoldDB" id="A0A7J7LWA7"/>
<name>A0A7J7LWA7_9MAGN</name>
<protein>
    <submittedName>
        <fullName evidence="1">Uncharacterized protein</fullName>
    </submittedName>
</protein>
<comment type="caution">
    <text evidence="1">The sequence shown here is derived from an EMBL/GenBank/DDBJ whole genome shotgun (WGS) entry which is preliminary data.</text>
</comment>
<sequence length="51" mass="5761">MVELSDFSPTFDMRETQLSYISKSNTYLVVMCVRVGGPHAHVQNVRPMCAN</sequence>
<reference evidence="1 2" key="1">
    <citation type="journal article" date="2020" name="IScience">
        <title>Genome Sequencing of the Endangered Kingdonia uniflora (Circaeasteraceae, Ranunculales) Reveals Potential Mechanisms of Evolutionary Specialization.</title>
        <authorList>
            <person name="Sun Y."/>
            <person name="Deng T."/>
            <person name="Zhang A."/>
            <person name="Moore M.J."/>
            <person name="Landis J.B."/>
            <person name="Lin N."/>
            <person name="Zhang H."/>
            <person name="Zhang X."/>
            <person name="Huang J."/>
            <person name="Zhang X."/>
            <person name="Sun H."/>
            <person name="Wang H."/>
        </authorList>
    </citation>
    <scope>NUCLEOTIDE SEQUENCE [LARGE SCALE GENOMIC DNA]</scope>
    <source>
        <strain evidence="1">TB1705</strain>
        <tissue evidence="1">Leaf</tissue>
    </source>
</reference>